<accession>A0A0A2KQX3</accession>
<dbReference type="Proteomes" id="UP000030104">
    <property type="component" value="Unassembled WGS sequence"/>
</dbReference>
<sequence length="34" mass="3717">MNRVLLLAIGLFQAGICLLALTDVVEQNRYNSAP</sequence>
<name>A0A0A2KQX3_PENIT</name>
<evidence type="ECO:0000313" key="1">
    <source>
        <dbReference type="EMBL" id="KGO69306.1"/>
    </source>
</evidence>
<dbReference type="HOGENOM" id="CLU_3377300_0_0_1"/>
<protein>
    <submittedName>
        <fullName evidence="1">Uncharacterized protein</fullName>
    </submittedName>
</protein>
<keyword evidence="2" id="KW-1185">Reference proteome</keyword>
<evidence type="ECO:0000313" key="2">
    <source>
        <dbReference type="Proteomes" id="UP000030104"/>
    </source>
</evidence>
<gene>
    <name evidence="1" type="ORF">PITC_095050</name>
</gene>
<proteinExistence type="predicted"/>
<reference evidence="1 2" key="1">
    <citation type="journal article" date="2015" name="Mol. Plant Microbe Interact.">
        <title>Genome, transcriptome, and functional analyses of Penicillium expansum provide new insights into secondary metabolism and pathogenicity.</title>
        <authorList>
            <person name="Ballester A.R."/>
            <person name="Marcet-Houben M."/>
            <person name="Levin E."/>
            <person name="Sela N."/>
            <person name="Selma-Lazaro C."/>
            <person name="Carmona L."/>
            <person name="Wisniewski M."/>
            <person name="Droby S."/>
            <person name="Gonzalez-Candelas L."/>
            <person name="Gabaldon T."/>
        </authorList>
    </citation>
    <scope>NUCLEOTIDE SEQUENCE [LARGE SCALE GENOMIC DNA]</scope>
    <source>
        <strain evidence="1 2">PHI-1</strain>
    </source>
</reference>
<comment type="caution">
    <text evidence="1">The sequence shown here is derived from an EMBL/GenBank/DDBJ whole genome shotgun (WGS) entry which is preliminary data.</text>
</comment>
<organism evidence="1 2">
    <name type="scientific">Penicillium italicum</name>
    <name type="common">Blue mold</name>
    <dbReference type="NCBI Taxonomy" id="40296"/>
    <lineage>
        <taxon>Eukaryota</taxon>
        <taxon>Fungi</taxon>
        <taxon>Dikarya</taxon>
        <taxon>Ascomycota</taxon>
        <taxon>Pezizomycotina</taxon>
        <taxon>Eurotiomycetes</taxon>
        <taxon>Eurotiomycetidae</taxon>
        <taxon>Eurotiales</taxon>
        <taxon>Aspergillaceae</taxon>
        <taxon>Penicillium</taxon>
    </lineage>
</organism>
<dbReference type="EMBL" id="JQGA01001155">
    <property type="protein sequence ID" value="KGO69306.1"/>
    <property type="molecule type" value="Genomic_DNA"/>
</dbReference>
<dbReference type="AlphaFoldDB" id="A0A0A2KQX3"/>